<feature type="region of interest" description="Disordered" evidence="1">
    <location>
        <begin position="215"/>
        <end position="258"/>
    </location>
</feature>
<feature type="compositionally biased region" description="Basic and acidic residues" evidence="1">
    <location>
        <begin position="229"/>
        <end position="240"/>
    </location>
</feature>
<evidence type="ECO:0000313" key="3">
    <source>
        <dbReference type="RefSeq" id="XP_024893751.1"/>
    </source>
</evidence>
<evidence type="ECO:0000313" key="2">
    <source>
        <dbReference type="Proteomes" id="UP000504618"/>
    </source>
</evidence>
<sequence>MDNQESHDDPQFAIVLETCLKMEIAAMKENLDASNAEPSAEKAILADDNDVEMKEIHHEKTQKSQEPVKTQPSYRTRESPLKHSAAKNTQDEIEAKRMRLERQDSKETINKITTPQPSTIVKEMDLRSSALSVPKIKKIESVNFNVTPLMAKPVQRPLSVAASSMFSPTNYEYCDSNMSSFDQDFVSKGAPSLCEGSLCNYRLSPTSNISPICAEEDAQMAPSPKHTPRRDNKTESDDKPSAFGFDKFTKSKGNFALF</sequence>
<dbReference type="RefSeq" id="XP_024893751.1">
    <property type="nucleotide sequence ID" value="XM_025037983.1"/>
</dbReference>
<proteinExistence type="predicted"/>
<accession>A0A6J1RM97</accession>
<gene>
    <name evidence="3" type="primary">LOC112468695</name>
</gene>
<keyword evidence="2" id="KW-1185">Reference proteome</keyword>
<dbReference type="GeneID" id="112468695"/>
<feature type="compositionally biased region" description="Polar residues" evidence="1">
    <location>
        <begin position="64"/>
        <end position="74"/>
    </location>
</feature>
<dbReference type="OrthoDB" id="7554243at2759"/>
<organism evidence="2 3">
    <name type="scientific">Temnothorax curvispinosus</name>
    <dbReference type="NCBI Taxonomy" id="300111"/>
    <lineage>
        <taxon>Eukaryota</taxon>
        <taxon>Metazoa</taxon>
        <taxon>Ecdysozoa</taxon>
        <taxon>Arthropoda</taxon>
        <taxon>Hexapoda</taxon>
        <taxon>Insecta</taxon>
        <taxon>Pterygota</taxon>
        <taxon>Neoptera</taxon>
        <taxon>Endopterygota</taxon>
        <taxon>Hymenoptera</taxon>
        <taxon>Apocrita</taxon>
        <taxon>Aculeata</taxon>
        <taxon>Formicoidea</taxon>
        <taxon>Formicidae</taxon>
        <taxon>Myrmicinae</taxon>
        <taxon>Temnothorax</taxon>
    </lineage>
</organism>
<dbReference type="AlphaFoldDB" id="A0A6J1RM97"/>
<name>A0A6J1RM97_9HYME</name>
<feature type="compositionally biased region" description="Basic and acidic residues" evidence="1">
    <location>
        <begin position="51"/>
        <end position="63"/>
    </location>
</feature>
<dbReference type="Proteomes" id="UP000504618">
    <property type="component" value="Unplaced"/>
</dbReference>
<reference evidence="3" key="1">
    <citation type="submission" date="2025-08" db="UniProtKB">
        <authorList>
            <consortium name="RefSeq"/>
        </authorList>
    </citation>
    <scope>IDENTIFICATION</scope>
    <source>
        <tissue evidence="3">Whole body</tissue>
    </source>
</reference>
<protein>
    <submittedName>
        <fullName evidence="3">Uncharacterized protein LOC112468695</fullName>
    </submittedName>
</protein>
<evidence type="ECO:0000256" key="1">
    <source>
        <dbReference type="SAM" id="MobiDB-lite"/>
    </source>
</evidence>
<feature type="region of interest" description="Disordered" evidence="1">
    <location>
        <begin position="31"/>
        <end position="89"/>
    </location>
</feature>